<dbReference type="AlphaFoldDB" id="A0A4P1RHG8"/>
<reference evidence="2 3" key="1">
    <citation type="journal article" date="2017" name="Plant Biotechnol. J.">
        <title>A comprehensive draft genome sequence for lupin (Lupinus angustifolius), an emerging health food: insights into plant-microbe interactions and legume evolution.</title>
        <authorList>
            <person name="Hane J.K."/>
            <person name="Ming Y."/>
            <person name="Kamphuis L.G."/>
            <person name="Nelson M.N."/>
            <person name="Garg G."/>
            <person name="Atkins C.A."/>
            <person name="Bayer P.E."/>
            <person name="Bravo A."/>
            <person name="Bringans S."/>
            <person name="Cannon S."/>
            <person name="Edwards D."/>
            <person name="Foley R."/>
            <person name="Gao L.L."/>
            <person name="Harrison M.J."/>
            <person name="Huang W."/>
            <person name="Hurgobin B."/>
            <person name="Li S."/>
            <person name="Liu C.W."/>
            <person name="McGrath A."/>
            <person name="Morahan G."/>
            <person name="Murray J."/>
            <person name="Weller J."/>
            <person name="Jian J."/>
            <person name="Singh K.B."/>
        </authorList>
    </citation>
    <scope>NUCLEOTIDE SEQUENCE [LARGE SCALE GENOMIC DNA]</scope>
    <source>
        <strain evidence="3">cv. Tanjil</strain>
        <tissue evidence="2">Whole plant</tissue>
    </source>
</reference>
<gene>
    <name evidence="2" type="ORF">TanjilG_27697</name>
</gene>
<keyword evidence="3" id="KW-1185">Reference proteome</keyword>
<dbReference type="STRING" id="3871.A0A4P1RHG8"/>
<dbReference type="PANTHER" id="PTHR36073">
    <property type="match status" value="1"/>
</dbReference>
<keyword evidence="1" id="KW-1133">Transmembrane helix</keyword>
<evidence type="ECO:0000313" key="3">
    <source>
        <dbReference type="Proteomes" id="UP000188354"/>
    </source>
</evidence>
<dbReference type="Gramene" id="OIW10751">
    <property type="protein sequence ID" value="OIW10751"/>
    <property type="gene ID" value="TanjilG_27697"/>
</dbReference>
<feature type="transmembrane region" description="Helical" evidence="1">
    <location>
        <begin position="56"/>
        <end position="74"/>
    </location>
</feature>
<organism evidence="2 3">
    <name type="scientific">Lupinus angustifolius</name>
    <name type="common">Narrow-leaved blue lupine</name>
    <dbReference type="NCBI Taxonomy" id="3871"/>
    <lineage>
        <taxon>Eukaryota</taxon>
        <taxon>Viridiplantae</taxon>
        <taxon>Streptophyta</taxon>
        <taxon>Embryophyta</taxon>
        <taxon>Tracheophyta</taxon>
        <taxon>Spermatophyta</taxon>
        <taxon>Magnoliopsida</taxon>
        <taxon>eudicotyledons</taxon>
        <taxon>Gunneridae</taxon>
        <taxon>Pentapetalae</taxon>
        <taxon>rosids</taxon>
        <taxon>fabids</taxon>
        <taxon>Fabales</taxon>
        <taxon>Fabaceae</taxon>
        <taxon>Papilionoideae</taxon>
        <taxon>50 kb inversion clade</taxon>
        <taxon>genistoids sensu lato</taxon>
        <taxon>core genistoids</taxon>
        <taxon>Genisteae</taxon>
        <taxon>Lupinus</taxon>
    </lineage>
</organism>
<sequence>MQNKLESLIWDQKELQERFQMVVKEHKMMELLVTELEEEHDMAIAKIEKLQTKVKYFVFVCIPCTIFLYIYLTIKMI</sequence>
<dbReference type="EMBL" id="CM007366">
    <property type="protein sequence ID" value="OIW10751.1"/>
    <property type="molecule type" value="Genomic_DNA"/>
</dbReference>
<evidence type="ECO:0000256" key="1">
    <source>
        <dbReference type="SAM" id="Phobius"/>
    </source>
</evidence>
<dbReference type="Proteomes" id="UP000188354">
    <property type="component" value="Chromosome LG06"/>
</dbReference>
<dbReference type="PANTHER" id="PTHR36073:SF1">
    <property type="entry name" value="OS01G0962100 PROTEIN"/>
    <property type="match status" value="1"/>
</dbReference>
<accession>A0A4P1RHG8</accession>
<proteinExistence type="predicted"/>
<name>A0A4P1RHG8_LUPAN</name>
<keyword evidence="1" id="KW-0812">Transmembrane</keyword>
<evidence type="ECO:0000313" key="2">
    <source>
        <dbReference type="EMBL" id="OIW10751.1"/>
    </source>
</evidence>
<keyword evidence="1" id="KW-0472">Membrane</keyword>
<protein>
    <submittedName>
        <fullName evidence="2">Uncharacterized protein</fullName>
    </submittedName>
</protein>